<evidence type="ECO:0000259" key="7">
    <source>
        <dbReference type="Pfam" id="PF25137"/>
    </source>
</evidence>
<evidence type="ECO:0000259" key="6">
    <source>
        <dbReference type="Pfam" id="PF00465"/>
    </source>
</evidence>
<dbReference type="Gene3D" id="3.40.50.1970">
    <property type="match status" value="1"/>
</dbReference>
<dbReference type="Pfam" id="PF00465">
    <property type="entry name" value="Fe-ADH"/>
    <property type="match status" value="1"/>
</dbReference>
<evidence type="ECO:0000256" key="5">
    <source>
        <dbReference type="ARBA" id="ARBA00049243"/>
    </source>
</evidence>
<dbReference type="SUPFAM" id="SSF56796">
    <property type="entry name" value="Dehydroquinate synthase-like"/>
    <property type="match status" value="1"/>
</dbReference>
<sequence>MSIIQYLTQVSLGPGAIAGLADGIRSLGMERPLVVTDPGLRDSAIFRRMMEAAGREMPVFSGTPPNPTEEAALQALDTYRAEGCDGVLAFGGGSPIDLAKAVAILATHEPPLAQYALILGGLSRITARVAPILAVPTTAGTGSEVGRGALITLSDGRKLGLISPHVIPGLAICDPELTLDLPPRLTAATGIDALAHCVETFLSPRENPVADAIALDGAGRAYRHIERACRQGRDVGGRLEMMTAALMGGLCFQKGLGAVHSLSHALGAIKEPSFHHGTLNAVLMPAVLRANAPHVGTKMERLKAAIGLAAADDLPAALEALNAQLGLPATLAEMGVTRAMLPDVIERALADHSHATNPFQPTADEYGRILDAVMG</sequence>
<dbReference type="Pfam" id="PF25137">
    <property type="entry name" value="ADH_Fe_C"/>
    <property type="match status" value="1"/>
</dbReference>
<dbReference type="EMBL" id="JACIJD010000040">
    <property type="protein sequence ID" value="MBB5696391.1"/>
    <property type="molecule type" value="Genomic_DNA"/>
</dbReference>
<feature type="domain" description="Alcohol dehydrogenase iron-type/glycerol dehydrogenase GldA" evidence="6">
    <location>
        <begin position="9"/>
        <end position="175"/>
    </location>
</feature>
<keyword evidence="4" id="KW-0520">NAD</keyword>
<comment type="cofactor">
    <cofactor evidence="1">
        <name>Fe cation</name>
        <dbReference type="ChEBI" id="CHEBI:24875"/>
    </cofactor>
</comment>
<dbReference type="RefSeq" id="WP_184521639.1">
    <property type="nucleotide sequence ID" value="NZ_JACIJD010000040.1"/>
</dbReference>
<dbReference type="CDD" id="cd14861">
    <property type="entry name" value="Fe-ADH-like"/>
    <property type="match status" value="1"/>
</dbReference>
<comment type="catalytic activity">
    <reaction evidence="5">
        <text>a primary alcohol + NAD(+) = an aldehyde + NADH + H(+)</text>
        <dbReference type="Rhea" id="RHEA:10736"/>
        <dbReference type="ChEBI" id="CHEBI:15378"/>
        <dbReference type="ChEBI" id="CHEBI:15734"/>
        <dbReference type="ChEBI" id="CHEBI:17478"/>
        <dbReference type="ChEBI" id="CHEBI:57540"/>
        <dbReference type="ChEBI" id="CHEBI:57945"/>
        <dbReference type="EC" id="1.1.1.1"/>
    </reaction>
</comment>
<keyword evidence="9" id="KW-1185">Reference proteome</keyword>
<keyword evidence="3" id="KW-0560">Oxidoreductase</keyword>
<dbReference type="PROSITE" id="PS00913">
    <property type="entry name" value="ADH_IRON_1"/>
    <property type="match status" value="1"/>
</dbReference>
<dbReference type="InterPro" id="IPR056798">
    <property type="entry name" value="ADH_Fe_C"/>
</dbReference>
<evidence type="ECO:0000256" key="1">
    <source>
        <dbReference type="ARBA" id="ARBA00001962"/>
    </source>
</evidence>
<evidence type="ECO:0000313" key="9">
    <source>
        <dbReference type="Proteomes" id="UP000580654"/>
    </source>
</evidence>
<dbReference type="FunFam" id="3.40.50.1970:FF:000003">
    <property type="entry name" value="Alcohol dehydrogenase, iron-containing"/>
    <property type="match status" value="1"/>
</dbReference>
<feature type="domain" description="Fe-containing alcohol dehydrogenase-like C-terminal" evidence="7">
    <location>
        <begin position="186"/>
        <end position="373"/>
    </location>
</feature>
<dbReference type="InterPro" id="IPR039697">
    <property type="entry name" value="Alcohol_dehydrogenase_Fe"/>
</dbReference>
<dbReference type="GO" id="GO:0046872">
    <property type="term" value="F:metal ion binding"/>
    <property type="evidence" value="ECO:0007669"/>
    <property type="project" value="InterPro"/>
</dbReference>
<evidence type="ECO:0000256" key="3">
    <source>
        <dbReference type="ARBA" id="ARBA00023002"/>
    </source>
</evidence>
<gene>
    <name evidence="8" type="ORF">FHS87_004462</name>
</gene>
<evidence type="ECO:0000313" key="8">
    <source>
        <dbReference type="EMBL" id="MBB5696391.1"/>
    </source>
</evidence>
<name>A0A840YIP3_9PROT</name>
<dbReference type="PANTHER" id="PTHR11496:SF102">
    <property type="entry name" value="ALCOHOL DEHYDROGENASE 4"/>
    <property type="match status" value="1"/>
</dbReference>
<comment type="similarity">
    <text evidence="2">Belongs to the iron-containing alcohol dehydrogenase family.</text>
</comment>
<reference evidence="8 9" key="1">
    <citation type="submission" date="2020-08" db="EMBL/GenBank/DDBJ databases">
        <title>Genomic Encyclopedia of Type Strains, Phase IV (KMG-IV): sequencing the most valuable type-strain genomes for metagenomic binning, comparative biology and taxonomic classification.</title>
        <authorList>
            <person name="Goeker M."/>
        </authorList>
    </citation>
    <scope>NUCLEOTIDE SEQUENCE [LARGE SCALE GENOMIC DNA]</scope>
    <source>
        <strain evidence="8 9">DSM 25622</strain>
    </source>
</reference>
<organism evidence="8 9">
    <name type="scientific">Muricoccus pecuniae</name>
    <dbReference type="NCBI Taxonomy" id="693023"/>
    <lineage>
        <taxon>Bacteria</taxon>
        <taxon>Pseudomonadati</taxon>
        <taxon>Pseudomonadota</taxon>
        <taxon>Alphaproteobacteria</taxon>
        <taxon>Acetobacterales</taxon>
        <taxon>Roseomonadaceae</taxon>
        <taxon>Muricoccus</taxon>
    </lineage>
</organism>
<protein>
    <recommendedName>
        <fullName evidence="10">4-hydroxybutyrate dehydrogenase</fullName>
    </recommendedName>
</protein>
<evidence type="ECO:0000256" key="2">
    <source>
        <dbReference type="ARBA" id="ARBA00007358"/>
    </source>
</evidence>
<evidence type="ECO:0008006" key="10">
    <source>
        <dbReference type="Google" id="ProtNLM"/>
    </source>
</evidence>
<accession>A0A840YIP3</accession>
<dbReference type="Proteomes" id="UP000580654">
    <property type="component" value="Unassembled WGS sequence"/>
</dbReference>
<proteinExistence type="inferred from homology"/>
<comment type="caution">
    <text evidence="8">The sequence shown here is derived from an EMBL/GenBank/DDBJ whole genome shotgun (WGS) entry which is preliminary data.</text>
</comment>
<dbReference type="AlphaFoldDB" id="A0A840YIP3"/>
<dbReference type="Gene3D" id="1.20.1090.10">
    <property type="entry name" value="Dehydroquinate synthase-like - alpha domain"/>
    <property type="match status" value="1"/>
</dbReference>
<dbReference type="InterPro" id="IPR001670">
    <property type="entry name" value="ADH_Fe/GldA"/>
</dbReference>
<evidence type="ECO:0000256" key="4">
    <source>
        <dbReference type="ARBA" id="ARBA00023027"/>
    </source>
</evidence>
<dbReference type="GO" id="GO:0004022">
    <property type="term" value="F:alcohol dehydrogenase (NAD+) activity"/>
    <property type="evidence" value="ECO:0007669"/>
    <property type="project" value="UniProtKB-EC"/>
</dbReference>
<dbReference type="PANTHER" id="PTHR11496">
    <property type="entry name" value="ALCOHOL DEHYDROGENASE"/>
    <property type="match status" value="1"/>
</dbReference>
<dbReference type="InterPro" id="IPR018211">
    <property type="entry name" value="ADH_Fe_CS"/>
</dbReference>